<evidence type="ECO:0008006" key="2">
    <source>
        <dbReference type="Google" id="ProtNLM"/>
    </source>
</evidence>
<proteinExistence type="predicted"/>
<dbReference type="Pfam" id="PF02945">
    <property type="entry name" value="Endonuclease_7"/>
    <property type="match status" value="1"/>
</dbReference>
<gene>
    <name evidence="1" type="ORF">LCGC14_1925570</name>
</gene>
<organism evidence="1">
    <name type="scientific">marine sediment metagenome</name>
    <dbReference type="NCBI Taxonomy" id="412755"/>
    <lineage>
        <taxon>unclassified sequences</taxon>
        <taxon>metagenomes</taxon>
        <taxon>ecological metagenomes</taxon>
    </lineage>
</organism>
<dbReference type="SUPFAM" id="SSF54060">
    <property type="entry name" value="His-Me finger endonucleases"/>
    <property type="match status" value="1"/>
</dbReference>
<reference evidence="1" key="1">
    <citation type="journal article" date="2015" name="Nature">
        <title>Complex archaea that bridge the gap between prokaryotes and eukaryotes.</title>
        <authorList>
            <person name="Spang A."/>
            <person name="Saw J.H."/>
            <person name="Jorgensen S.L."/>
            <person name="Zaremba-Niedzwiedzka K."/>
            <person name="Martijn J."/>
            <person name="Lind A.E."/>
            <person name="van Eijk R."/>
            <person name="Schleper C."/>
            <person name="Guy L."/>
            <person name="Ettema T.J."/>
        </authorList>
    </citation>
    <scope>NUCLEOTIDE SEQUENCE</scope>
</reference>
<evidence type="ECO:0000313" key="1">
    <source>
        <dbReference type="EMBL" id="KKL88349.1"/>
    </source>
</evidence>
<dbReference type="InterPro" id="IPR004211">
    <property type="entry name" value="Endonuclease_7"/>
</dbReference>
<dbReference type="EMBL" id="LAZR01020589">
    <property type="protein sequence ID" value="KKL88349.1"/>
    <property type="molecule type" value="Genomic_DNA"/>
</dbReference>
<sequence length="187" mass="21333">MVRPCKHHGEVERYPKSGKCVLCVSEYNRSRAKLRRGKGVKCICGCGGVALYPNGKYGPVCKREYNRRWRLDNKEWKLEYNRRWLADNPDRAKAYEQRVRLKKYGVTPGGYRDLLVKQNGVCAICERECPTGKALSVDHDHKTGFVRGLLCIKCNRALGLLSDDVDRLLRAVVYLQTDSESRVGLVA</sequence>
<name>A0A0F9FPE4_9ZZZZ</name>
<dbReference type="AlphaFoldDB" id="A0A0F9FPE4"/>
<dbReference type="InterPro" id="IPR038563">
    <property type="entry name" value="Endonuclease_7_sf"/>
</dbReference>
<accession>A0A0F9FPE4</accession>
<protein>
    <recommendedName>
        <fullName evidence="2">Recombination endonuclease VII</fullName>
    </recommendedName>
</protein>
<dbReference type="Gene3D" id="3.40.1800.10">
    <property type="entry name" value="His-Me finger endonucleases"/>
    <property type="match status" value="1"/>
</dbReference>
<dbReference type="InterPro" id="IPR044925">
    <property type="entry name" value="His-Me_finger_sf"/>
</dbReference>
<comment type="caution">
    <text evidence="1">The sequence shown here is derived from an EMBL/GenBank/DDBJ whole genome shotgun (WGS) entry which is preliminary data.</text>
</comment>